<dbReference type="GO" id="GO:0005737">
    <property type="term" value="C:cytoplasm"/>
    <property type="evidence" value="ECO:0007669"/>
    <property type="project" value="TreeGrafter"/>
</dbReference>
<proteinExistence type="predicted"/>
<dbReference type="PROSITE" id="PS01179">
    <property type="entry name" value="PID"/>
    <property type="match status" value="2"/>
</dbReference>
<evidence type="ECO:0000256" key="3">
    <source>
        <dbReference type="SAM" id="MobiDB-lite"/>
    </source>
</evidence>
<dbReference type="CDD" id="cd00201">
    <property type="entry name" value="WW"/>
    <property type="match status" value="1"/>
</dbReference>
<dbReference type="SUPFAM" id="SSF51045">
    <property type="entry name" value="WW domain"/>
    <property type="match status" value="1"/>
</dbReference>
<dbReference type="InterPro" id="IPR011993">
    <property type="entry name" value="PH-like_dom_sf"/>
</dbReference>
<dbReference type="Gene3D" id="2.20.70.10">
    <property type="match status" value="1"/>
</dbReference>
<evidence type="ECO:0000259" key="6">
    <source>
        <dbReference type="PROSITE" id="PS50020"/>
    </source>
</evidence>
<evidence type="ECO:0000313" key="8">
    <source>
        <dbReference type="Proteomes" id="UP001168972"/>
    </source>
</evidence>
<dbReference type="GO" id="GO:0001540">
    <property type="term" value="F:amyloid-beta binding"/>
    <property type="evidence" value="ECO:0007669"/>
    <property type="project" value="InterPro"/>
</dbReference>
<organism evidence="7 8">
    <name type="scientific">Microctonus hyperodae</name>
    <name type="common">Parasitoid wasp</name>
    <dbReference type="NCBI Taxonomy" id="165561"/>
    <lineage>
        <taxon>Eukaryota</taxon>
        <taxon>Metazoa</taxon>
        <taxon>Ecdysozoa</taxon>
        <taxon>Arthropoda</taxon>
        <taxon>Hexapoda</taxon>
        <taxon>Insecta</taxon>
        <taxon>Pterygota</taxon>
        <taxon>Neoptera</taxon>
        <taxon>Endopterygota</taxon>
        <taxon>Hymenoptera</taxon>
        <taxon>Apocrita</taxon>
        <taxon>Ichneumonoidea</taxon>
        <taxon>Braconidae</taxon>
        <taxon>Euphorinae</taxon>
        <taxon>Microctonus</taxon>
    </lineage>
</organism>
<protein>
    <submittedName>
        <fullName evidence="7">Uncharacterized protein</fullName>
    </submittedName>
</protein>
<dbReference type="Proteomes" id="UP001168972">
    <property type="component" value="Unassembled WGS sequence"/>
</dbReference>
<dbReference type="FunFam" id="2.30.29.30:FF:000034">
    <property type="entry name" value="amyloid beta A4 precursor protein-binding family B member 2"/>
    <property type="match status" value="1"/>
</dbReference>
<evidence type="ECO:0000256" key="4">
    <source>
        <dbReference type="SAM" id="SignalP"/>
    </source>
</evidence>
<dbReference type="Pfam" id="PF13855">
    <property type="entry name" value="LRR_8"/>
    <property type="match status" value="4"/>
</dbReference>
<feature type="domain" description="PID" evidence="5">
    <location>
        <begin position="1293"/>
        <end position="1417"/>
    </location>
</feature>
<dbReference type="Gene3D" id="2.30.29.30">
    <property type="entry name" value="Pleckstrin-homology domain (PH domain)/Phosphotyrosine-binding domain (PTB)"/>
    <property type="match status" value="2"/>
</dbReference>
<dbReference type="InterPro" id="IPR006020">
    <property type="entry name" value="PTB/PI_dom"/>
</dbReference>
<accession>A0AA39KMJ7</accession>
<gene>
    <name evidence="7" type="ORF">PV327_004321</name>
</gene>
<feature type="region of interest" description="Disordered" evidence="3">
    <location>
        <begin position="735"/>
        <end position="764"/>
    </location>
</feature>
<feature type="chain" id="PRO_5041339250" evidence="4">
    <location>
        <begin position="29"/>
        <end position="1454"/>
    </location>
</feature>
<dbReference type="PANTHER" id="PTHR14058:SF8">
    <property type="entry name" value="PROTEIN FE65 HOMOLOG"/>
    <property type="match status" value="1"/>
</dbReference>
<dbReference type="SUPFAM" id="SSF50729">
    <property type="entry name" value="PH domain-like"/>
    <property type="match status" value="2"/>
</dbReference>
<name>A0AA39KMJ7_MICHY</name>
<dbReference type="FunFam" id="2.30.29.30:FF:000317">
    <property type="entry name" value="Amyloid beta A4 protein-binding family B member"/>
    <property type="match status" value="1"/>
</dbReference>
<evidence type="ECO:0000259" key="5">
    <source>
        <dbReference type="PROSITE" id="PS01179"/>
    </source>
</evidence>
<dbReference type="GO" id="GO:0006355">
    <property type="term" value="P:regulation of DNA-templated transcription"/>
    <property type="evidence" value="ECO:0007669"/>
    <property type="project" value="TreeGrafter"/>
</dbReference>
<dbReference type="InterPro" id="IPR001611">
    <property type="entry name" value="Leu-rich_rpt"/>
</dbReference>
<dbReference type="CDD" id="cd01271">
    <property type="entry name" value="PTB2_Fe65"/>
    <property type="match status" value="1"/>
</dbReference>
<dbReference type="CDD" id="cd01272">
    <property type="entry name" value="PTB1_Fe65"/>
    <property type="match status" value="1"/>
</dbReference>
<dbReference type="PANTHER" id="PTHR14058">
    <property type="entry name" value="AMYLOID BETA A4 PRECURSOR PROTEIN-BINDING FAMILY B"/>
    <property type="match status" value="1"/>
</dbReference>
<dbReference type="Gene3D" id="3.80.10.10">
    <property type="entry name" value="Ribonuclease Inhibitor"/>
    <property type="match status" value="4"/>
</dbReference>
<feature type="domain" description="PID" evidence="5">
    <location>
        <begin position="1103"/>
        <end position="1231"/>
    </location>
</feature>
<dbReference type="SMART" id="SM00369">
    <property type="entry name" value="LRR_TYP"/>
    <property type="match status" value="11"/>
</dbReference>
<keyword evidence="2" id="KW-0677">Repeat</keyword>
<dbReference type="EMBL" id="JAQQBR010001832">
    <property type="protein sequence ID" value="KAK0166841.1"/>
    <property type="molecule type" value="Genomic_DNA"/>
</dbReference>
<evidence type="ECO:0000313" key="7">
    <source>
        <dbReference type="EMBL" id="KAK0166841.1"/>
    </source>
</evidence>
<dbReference type="InterPro" id="IPR003591">
    <property type="entry name" value="Leu-rich_rpt_typical-subtyp"/>
</dbReference>
<evidence type="ECO:0000256" key="2">
    <source>
        <dbReference type="ARBA" id="ARBA00022737"/>
    </source>
</evidence>
<keyword evidence="8" id="KW-1185">Reference proteome</keyword>
<dbReference type="SMART" id="SM00462">
    <property type="entry name" value="PTB"/>
    <property type="match status" value="2"/>
</dbReference>
<keyword evidence="4" id="KW-0732">Signal</keyword>
<dbReference type="PROSITE" id="PS51450">
    <property type="entry name" value="LRR"/>
    <property type="match status" value="1"/>
</dbReference>
<reference evidence="7" key="1">
    <citation type="journal article" date="2023" name="bioRxiv">
        <title>Scaffold-level genome assemblies of two parasitoid biocontrol wasps reveal the parthenogenesis mechanism and an associated novel virus.</title>
        <authorList>
            <person name="Inwood S."/>
            <person name="Skelly J."/>
            <person name="Guhlin J."/>
            <person name="Harrop T."/>
            <person name="Goldson S."/>
            <person name="Dearden P."/>
        </authorList>
    </citation>
    <scope>NUCLEOTIDE SEQUENCE</scope>
    <source>
        <strain evidence="7">Lincoln</strain>
        <tissue evidence="7">Whole body</tissue>
    </source>
</reference>
<dbReference type="Pfam" id="PF00640">
    <property type="entry name" value="PID"/>
    <property type="match status" value="2"/>
</dbReference>
<comment type="caution">
    <text evidence="7">The sequence shown here is derived from an EMBL/GenBank/DDBJ whole genome shotgun (WGS) entry which is preliminary data.</text>
</comment>
<dbReference type="InterPro" id="IPR032675">
    <property type="entry name" value="LRR_dom_sf"/>
</dbReference>
<dbReference type="InterPro" id="IPR001202">
    <property type="entry name" value="WW_dom"/>
</dbReference>
<evidence type="ECO:0000256" key="1">
    <source>
        <dbReference type="ARBA" id="ARBA00022614"/>
    </source>
</evidence>
<feature type="signal peptide" evidence="4">
    <location>
        <begin position="1"/>
        <end position="28"/>
    </location>
</feature>
<dbReference type="SUPFAM" id="SSF52058">
    <property type="entry name" value="L domain-like"/>
    <property type="match status" value="3"/>
</dbReference>
<dbReference type="Pfam" id="PF00560">
    <property type="entry name" value="LRR_1"/>
    <property type="match status" value="1"/>
</dbReference>
<dbReference type="InterPro" id="IPR039576">
    <property type="entry name" value="APBB1/2/3"/>
</dbReference>
<dbReference type="InterPro" id="IPR036020">
    <property type="entry name" value="WW_dom_sf"/>
</dbReference>
<keyword evidence="1" id="KW-0433">Leucine-rich repeat</keyword>
<sequence length="1454" mass="167112">MMNNNNLMVYLTFGLGLLLAGGFLKVEGKCSLAPLDAARLEERTIAYVCIHGNLSDLNEIPVETVWIEFTVARLNLIPADAFAKFNYLQRLTFYNCEVREIHPDAFRGLINLEWLVFSNTKLNVAKASMFNNIPNLKMLTLDSTGLIYIEPEVFKLLGNKLEILSVRNNDLDCLPIDALTSMKHLKTIRIDQNPWMCDCRRELLNYLESKKINQGSFVHELNYHNRRKRWYKNYYNETYSSSRQSSTRVYDCMAVLDYPALPPVQLQAQQPNHDYSYQQRIEWREATANSIAYLDRLPDEIGWIELYDLRIPTIHQYTFFRFGNTLRSITFKNCGIEFIEREAFAGLHKLERLTIIGARLPTVANWFRDLTRLTDLILERDSIERFEYGALDHLRNLRRLDLRANRLNCLPHDNLEGIASLERLEAAENPWLCSCRRDLESYLIRKRIGYEISNRRADGISCIDDNDSTTIIRPTYEYQNFYNITSSGRIRWSWGYETRAQKPNRPTTTPQPPIIYETKPPVIAHQGGCRQVSPQHYHHHHRFNHLKGLTFVCTRSTLDDIKEIPSTIETIIFTNSIIHSLHSDIFRKFNGFLKRLEFRDCAIQSIDDRAFAGLHHLEDLVINDNDIEVVRSEWFREMKSLRHLNLARNNIGRVNNGVFDMLPYLTSIDISDNILNCIGIEHLEKLKHLREINVVGNPWTCLCATRLAGFIDERNINCASDCLNSVLQDDGESSWGGCHSTGNQRPRPKTTVRPLTSTSTPMPPLYPHIPPPAGYTNISGTCSSTHEHTHYHCSNGDIFLTSNIPSHVRSIEIYDSFIPHLPAASFARFENLTELILRNCSLRDIDPRAFRGLYRLEKLIIRDNRFSVVRNTWFKDCGNLYWLDLSKNNLAEIETGALDNLKQLQYLNLEDNVFECIYTSCFVHLPRLDTLEFSRNPLKWRCWQDLRQFLEIRAVGYTYYKCPHDTRDLIKNLQTSETIAHGSAPINDVNISEDKDENLPTGWEKHEDKDGPYYWHIKSGTIQREPPEETPLISKTENRRSLVKDNDSINNFHALGNIINTVTRSNTSSALDQELENKRKEELALKRRSYPARADSEGRDKPIRFAVRSLGWTEIAEDDLTPERSSKAVNKCIVDLSLGRNDLLDVVGRWGDGKDLFMDLDEGALKLIDPENLTVLNTQPIHTLRVWGVGRDHGRDFAYVARDRSSRKFMCHVFRCDIPARTIANTLRDICKKIMIERSLHQNLAKPIDINGRTSLATRPTNLPTEHRRFHRNDQPLVTQSFPTPMEEPKKVLRAQYLGSMQVTAATGMEVLNDAIDHMVTNTPINQWRNVNVAVAPSMISILTPNDDKLITECRVRYLSFLGIGRNVKQCAFIMHTAQDLFIAHIFNCEPSSGALCKTIEAACKLRYQKCLDAHPQGFRNASSLNTPNGRGIGATLKSLVGSLTGRKNKQGES</sequence>
<dbReference type="GO" id="GO:0005634">
    <property type="term" value="C:nucleus"/>
    <property type="evidence" value="ECO:0007669"/>
    <property type="project" value="TreeGrafter"/>
</dbReference>
<reference evidence="7" key="2">
    <citation type="submission" date="2023-03" db="EMBL/GenBank/DDBJ databases">
        <authorList>
            <person name="Inwood S.N."/>
            <person name="Skelly J.G."/>
            <person name="Guhlin J."/>
            <person name="Harrop T.W.R."/>
            <person name="Goldson S.G."/>
            <person name="Dearden P.K."/>
        </authorList>
    </citation>
    <scope>NUCLEOTIDE SEQUENCE</scope>
    <source>
        <strain evidence="7">Lincoln</strain>
        <tissue evidence="7">Whole body</tissue>
    </source>
</reference>
<dbReference type="PROSITE" id="PS50020">
    <property type="entry name" value="WW_DOMAIN_2"/>
    <property type="match status" value="1"/>
</dbReference>
<feature type="domain" description="WW" evidence="6">
    <location>
        <begin position="997"/>
        <end position="1029"/>
    </location>
</feature>